<dbReference type="InterPro" id="IPR000182">
    <property type="entry name" value="GNAT_dom"/>
</dbReference>
<accession>Q7U7J5</accession>
<protein>
    <recommendedName>
        <fullName evidence="1">N-acetyltransferase domain-containing protein</fullName>
    </recommendedName>
</protein>
<dbReference type="InterPro" id="IPR016181">
    <property type="entry name" value="Acyl_CoA_acyltransferase"/>
</dbReference>
<dbReference type="Gene3D" id="3.40.630.30">
    <property type="match status" value="1"/>
</dbReference>
<dbReference type="GO" id="GO:0016747">
    <property type="term" value="F:acyltransferase activity, transferring groups other than amino-acyl groups"/>
    <property type="evidence" value="ECO:0007669"/>
    <property type="project" value="InterPro"/>
</dbReference>
<dbReference type="NCBIfam" id="TIGR03032">
    <property type="entry name" value="TIGR03032 family protein"/>
    <property type="match status" value="1"/>
</dbReference>
<dbReference type="CDD" id="cd04301">
    <property type="entry name" value="NAT_SF"/>
    <property type="match status" value="1"/>
</dbReference>
<dbReference type="Proteomes" id="UP000001422">
    <property type="component" value="Chromosome"/>
</dbReference>
<evidence type="ECO:0000313" key="3">
    <source>
        <dbReference type="Proteomes" id="UP000001422"/>
    </source>
</evidence>
<dbReference type="EMBL" id="BX569691">
    <property type="protein sequence ID" value="CAE07502.1"/>
    <property type="molecule type" value="Genomic_DNA"/>
</dbReference>
<dbReference type="HOGENOM" id="CLU_024442_1_0_3"/>
<dbReference type="Pfam" id="PF00583">
    <property type="entry name" value="Acetyltransf_1"/>
    <property type="match status" value="1"/>
</dbReference>
<keyword evidence="3" id="KW-1185">Reference proteome</keyword>
<dbReference type="KEGG" id="syw:SYNW0987"/>
<feature type="domain" description="N-acetyltransferase" evidence="1">
    <location>
        <begin position="382"/>
        <end position="524"/>
    </location>
</feature>
<gene>
    <name evidence="2" type="ordered locus">SYNW0987</name>
</gene>
<dbReference type="Pfam" id="PF16261">
    <property type="entry name" value="DUF4915"/>
    <property type="match status" value="1"/>
</dbReference>
<evidence type="ECO:0000313" key="2">
    <source>
        <dbReference type="EMBL" id="CAE07502.1"/>
    </source>
</evidence>
<dbReference type="PROSITE" id="PS51186">
    <property type="entry name" value="GNAT"/>
    <property type="match status" value="1"/>
</dbReference>
<dbReference type="STRING" id="84588.SYNW0987"/>
<dbReference type="eggNOG" id="COG0456">
    <property type="taxonomic scope" value="Bacteria"/>
</dbReference>
<name>Q7U7J5_PARMW</name>
<sequence length="672" mass="72849">MTLQTPASFNPELATWLSQQGISLALSTYRANRLIFLGVDHSQTLRVHERLYDRPMGLFTSGQSLWMAGRSHLWRFDNLLAPGQHHDGADRLYTPAASFLTGEVNAHELVLTAEGAPLFVNTVFSCLAELTPGCSFRPVWQPPFIDALKPEDRCHLNGVALKNGEITWATACSAGNTPTSWRNTRQEGGVVVHIPTGSITTRGLTMPHSPRWYQDKLWLLNSGTGELGWIEQERFQPLCTLPGFVRGLAFAGGCAVVGLSKLRSPQFTGLPLEESLQTSGQPKGCCGIRVIDLASGNVLHSLDLPEPIDELFDLAVLENCRQPKALGLVDDAIDCLVKLPQQDNLVRIKPSIPSGTPHQGPAVERLGLPQPTPADGTAVHYQRVFQLTEATLAPFASLTYPSLAPGSAAWRKLKGELLGIAANQNGTLVGLALAECTPEGNARLVSLCVSPPQRRQGIGTRLIAHLSVFLTQQSQTSLSVSYQAPHRQPGPLDRLLPRLGWSPPRQTFLLLEGQAAQLASMNWPERFLFPAGYQLVPWRADYADVAAQFPAGDNLTAAMQSSQLEAQASLALLHHGNVVGWVLVDRTSANATRISSLFVAKGHRPRGQALTLLVHAFRQQHAAGIPIARAAVAPHSQAMLRLVDRHLGAHLKSVTSARSSQLTLKTAGAQQR</sequence>
<dbReference type="SUPFAM" id="SSF55729">
    <property type="entry name" value="Acyl-CoA N-acyltransferases (Nat)"/>
    <property type="match status" value="1"/>
</dbReference>
<dbReference type="InterPro" id="IPR017481">
    <property type="entry name" value="CHP03032"/>
</dbReference>
<organism evidence="2 3">
    <name type="scientific">Parasynechococcus marenigrum (strain WH8102)</name>
    <dbReference type="NCBI Taxonomy" id="84588"/>
    <lineage>
        <taxon>Bacteria</taxon>
        <taxon>Bacillati</taxon>
        <taxon>Cyanobacteriota</taxon>
        <taxon>Cyanophyceae</taxon>
        <taxon>Synechococcales</taxon>
        <taxon>Prochlorococcaceae</taxon>
        <taxon>Parasynechococcus</taxon>
        <taxon>Parasynechococcus marenigrum</taxon>
    </lineage>
</organism>
<evidence type="ECO:0000259" key="1">
    <source>
        <dbReference type="PROSITE" id="PS51186"/>
    </source>
</evidence>
<reference evidence="2 3" key="1">
    <citation type="journal article" date="2003" name="Nature">
        <title>The genome of a motile marine Synechococcus.</title>
        <authorList>
            <person name="Palenik B."/>
            <person name="Brahamsha B."/>
            <person name="Larimer F."/>
            <person name="Land M."/>
            <person name="Hauser L."/>
            <person name="Chain P."/>
            <person name="Lamerdin J."/>
            <person name="Regala W."/>
            <person name="Allen E.A."/>
            <person name="McCarren J."/>
            <person name="Paulsen I."/>
            <person name="Dufresne A."/>
            <person name="Partensky F."/>
            <person name="Webb E."/>
            <person name="Waterbury J."/>
        </authorList>
    </citation>
    <scope>NUCLEOTIDE SEQUENCE [LARGE SCALE GENOMIC DNA]</scope>
    <source>
        <strain evidence="2 3">WH8102</strain>
    </source>
</reference>
<proteinExistence type="predicted"/>
<dbReference type="AlphaFoldDB" id="Q7U7J5"/>
<dbReference type="RefSeq" id="WP_011127852.1">
    <property type="nucleotide sequence ID" value="NC_005070.1"/>
</dbReference>